<accession>A0A378N5V8</accession>
<evidence type="ECO:0000313" key="3">
    <source>
        <dbReference type="Proteomes" id="UP000254802"/>
    </source>
</evidence>
<organism evidence="2 3">
    <name type="scientific">Mannheimia haemolytica</name>
    <name type="common">Pasteurella haemolytica</name>
    <dbReference type="NCBI Taxonomy" id="75985"/>
    <lineage>
        <taxon>Bacteria</taxon>
        <taxon>Pseudomonadati</taxon>
        <taxon>Pseudomonadota</taxon>
        <taxon>Gammaproteobacteria</taxon>
        <taxon>Pasteurellales</taxon>
        <taxon>Pasteurellaceae</taxon>
        <taxon>Mannheimia</taxon>
    </lineage>
</organism>
<sequence length="117" mass="13462">MSNLKKYLEFRKRLAYKLVTSYGLLLILFITIAFNLDKFDARKFSPLSAKDQIFFKNESFETGKSLNLDEVFDRNLSVETPNGFDVILEDKKTGNLSGVNQSNIKALQFFYLSITTD</sequence>
<dbReference type="Proteomes" id="UP000254802">
    <property type="component" value="Unassembled WGS sequence"/>
</dbReference>
<protein>
    <submittedName>
        <fullName evidence="2">Uncharacterized protein</fullName>
    </submittedName>
</protein>
<name>A0A378N5V8_MANHA</name>
<reference evidence="2 3" key="1">
    <citation type="submission" date="2018-06" db="EMBL/GenBank/DDBJ databases">
        <authorList>
            <consortium name="Pathogen Informatics"/>
            <person name="Doyle S."/>
        </authorList>
    </citation>
    <scope>NUCLEOTIDE SEQUENCE [LARGE SCALE GENOMIC DNA]</scope>
    <source>
        <strain evidence="2 3">NCTC10638</strain>
    </source>
</reference>
<dbReference type="EMBL" id="UGPN01000002">
    <property type="protein sequence ID" value="STY63770.1"/>
    <property type="molecule type" value="Genomic_DNA"/>
</dbReference>
<evidence type="ECO:0000313" key="2">
    <source>
        <dbReference type="EMBL" id="STY63770.1"/>
    </source>
</evidence>
<proteinExistence type="predicted"/>
<evidence type="ECO:0000256" key="1">
    <source>
        <dbReference type="SAM" id="Phobius"/>
    </source>
</evidence>
<dbReference type="AlphaFoldDB" id="A0A378N5V8"/>
<keyword evidence="1" id="KW-1133">Transmembrane helix</keyword>
<gene>
    <name evidence="2" type="ORF">NCTC10638_02940</name>
</gene>
<keyword evidence="1" id="KW-0472">Membrane</keyword>
<feature type="transmembrane region" description="Helical" evidence="1">
    <location>
        <begin position="14"/>
        <end position="36"/>
    </location>
</feature>
<keyword evidence="1" id="KW-0812">Transmembrane</keyword>